<dbReference type="Pfam" id="PF01842">
    <property type="entry name" value="ACT"/>
    <property type="match status" value="1"/>
</dbReference>
<protein>
    <recommendedName>
        <fullName evidence="2">ACT domain-containing protein ACR</fullName>
    </recommendedName>
    <alternativeName>
        <fullName evidence="2">Protein ACT DOMAIN REPEATS</fullName>
    </alternativeName>
</protein>
<evidence type="ECO:0000256" key="1">
    <source>
        <dbReference type="ARBA" id="ARBA00022737"/>
    </source>
</evidence>
<dbReference type="SUPFAM" id="SSF55021">
    <property type="entry name" value="ACT-like"/>
    <property type="match status" value="3"/>
</dbReference>
<reference evidence="4 5" key="1">
    <citation type="journal article" date="2020" name="IScience">
        <title>Genome Sequencing of the Endangered Kingdonia uniflora (Circaeasteraceae, Ranunculales) Reveals Potential Mechanisms of Evolutionary Specialization.</title>
        <authorList>
            <person name="Sun Y."/>
            <person name="Deng T."/>
            <person name="Zhang A."/>
            <person name="Moore M.J."/>
            <person name="Landis J.B."/>
            <person name="Lin N."/>
            <person name="Zhang H."/>
            <person name="Zhang X."/>
            <person name="Huang J."/>
            <person name="Zhang X."/>
            <person name="Sun H."/>
            <person name="Wang H."/>
        </authorList>
    </citation>
    <scope>NUCLEOTIDE SEQUENCE [LARGE SCALE GENOMIC DNA]</scope>
    <source>
        <strain evidence="4">TB1705</strain>
        <tissue evidence="4">Leaf</tissue>
    </source>
</reference>
<dbReference type="NCBIfam" id="TIGR00756">
    <property type="entry name" value="PPR"/>
    <property type="match status" value="1"/>
</dbReference>
<dbReference type="PANTHER" id="PTHR31096">
    <property type="entry name" value="ACT DOMAIN-CONTAINING PROTEIN ACR4-RELATED"/>
    <property type="match status" value="1"/>
</dbReference>
<organism evidence="4 5">
    <name type="scientific">Kingdonia uniflora</name>
    <dbReference type="NCBI Taxonomy" id="39325"/>
    <lineage>
        <taxon>Eukaryota</taxon>
        <taxon>Viridiplantae</taxon>
        <taxon>Streptophyta</taxon>
        <taxon>Embryophyta</taxon>
        <taxon>Tracheophyta</taxon>
        <taxon>Spermatophyta</taxon>
        <taxon>Magnoliopsida</taxon>
        <taxon>Ranunculales</taxon>
        <taxon>Circaeasteraceae</taxon>
        <taxon>Kingdonia</taxon>
    </lineage>
</organism>
<dbReference type="EMBL" id="JACGCM010002780">
    <property type="protein sequence ID" value="KAF6135719.1"/>
    <property type="molecule type" value="Genomic_DNA"/>
</dbReference>
<keyword evidence="1 2" id="KW-0677">Repeat</keyword>
<dbReference type="Gene3D" id="3.30.70.260">
    <property type="match status" value="2"/>
</dbReference>
<dbReference type="Gene3D" id="1.25.40.10">
    <property type="entry name" value="Tetratricopeptide repeat domain"/>
    <property type="match status" value="1"/>
</dbReference>
<dbReference type="CDD" id="cd04897">
    <property type="entry name" value="ACT_ACR_3"/>
    <property type="match status" value="1"/>
</dbReference>
<evidence type="ECO:0000256" key="2">
    <source>
        <dbReference type="RuleBase" id="RU369043"/>
    </source>
</evidence>
<gene>
    <name evidence="4" type="ORF">GIB67_021335</name>
</gene>
<evidence type="ECO:0000313" key="4">
    <source>
        <dbReference type="EMBL" id="KAF6135719.1"/>
    </source>
</evidence>
<dbReference type="InterPro" id="IPR011990">
    <property type="entry name" value="TPR-like_helical_dom_sf"/>
</dbReference>
<dbReference type="GO" id="GO:0016597">
    <property type="term" value="F:amino acid binding"/>
    <property type="evidence" value="ECO:0007669"/>
    <property type="project" value="UniProtKB-UniRule"/>
</dbReference>
<proteinExistence type="predicted"/>
<keyword evidence="5" id="KW-1185">Reference proteome</keyword>
<evidence type="ECO:0000313" key="5">
    <source>
        <dbReference type="Proteomes" id="UP000541444"/>
    </source>
</evidence>
<dbReference type="PROSITE" id="PS51671">
    <property type="entry name" value="ACT"/>
    <property type="match status" value="3"/>
</dbReference>
<dbReference type="Pfam" id="PF24931">
    <property type="entry name" value="ACT_ACR9_3rd"/>
    <property type="match status" value="1"/>
</dbReference>
<dbReference type="InterPro" id="IPR045865">
    <property type="entry name" value="ACT-like_dom_sf"/>
</dbReference>
<comment type="caution">
    <text evidence="4">The sequence shown here is derived from an EMBL/GenBank/DDBJ whole genome shotgun (WGS) entry which is preliminary data.</text>
</comment>
<sequence>MNLILKNSMILGCVHNEKGRGLLELFDLMKEKGIKADHVTFQGVLRSCISEGFVDLGKHYFESMSAEYCIIPRLEQYESMIELFSRKACLDEMEAFVHNMLFEPTVPVLKRVINVCKEQGIQGWKNGSWNAFMNLCTRMDAPFLLIGVDKDSLDLKLKTHFPIPITKSEIFICFFRVEIDNAADNTTIVEVDSARKPGILLEAVQVLTDLNLSIKKADISSVGKFFLDVYHVTDQNGNKLTDENVIRYIQKSLGTHNSVVTINDLTGLTALELTGTDRLGLLSEVFGVLKDLDCNVVKANVWTHNGRIASLIFVKDVGSGSPIEDSKKIGEIVGRLRYVLKGDSDIRGAKTTVAMSVIHTERRLHQMMFADRDYEEKPDETSPKVSVHNWLEKNYSIVFVTCKDRRKLLFDTLCTLTDMGYVVFHARVDTPTREANMEFWIQHTDGTPIKSDGERQRVIQCLQAAIERRASEGVRLELYTQDRQGLLSDVTRTFRENGLNVTRAEISTTGDMARNIFYVTDTSGHNLDPKLIDGVCEKIGLGNLRVKESPLHQKAMRDNDRLNQRVGGAVLESLGSLLRRNLSNLGLIKSS</sequence>
<dbReference type="InterPro" id="IPR002912">
    <property type="entry name" value="ACT_dom"/>
</dbReference>
<dbReference type="InterPro" id="IPR040217">
    <property type="entry name" value="ACR1-12"/>
</dbReference>
<evidence type="ECO:0000259" key="3">
    <source>
        <dbReference type="PROSITE" id="PS51671"/>
    </source>
</evidence>
<feature type="domain" description="ACT" evidence="3">
    <location>
        <begin position="270"/>
        <end position="351"/>
    </location>
</feature>
<accession>A0A7J7KZE0</accession>
<comment type="function">
    <text evidence="2">Binds amino acids.</text>
</comment>
<dbReference type="OrthoDB" id="2019938at2759"/>
<feature type="domain" description="ACT" evidence="3">
    <location>
        <begin position="475"/>
        <end position="556"/>
    </location>
</feature>
<feature type="domain" description="ACT" evidence="3">
    <location>
        <begin position="188"/>
        <end position="267"/>
    </location>
</feature>
<dbReference type="Proteomes" id="UP000541444">
    <property type="component" value="Unassembled WGS sequence"/>
</dbReference>
<dbReference type="InterPro" id="IPR002885">
    <property type="entry name" value="PPR_rpt"/>
</dbReference>
<dbReference type="AlphaFoldDB" id="A0A7J7KZE0"/>
<dbReference type="PANTHER" id="PTHR31096:SF6">
    <property type="entry name" value="ACT DOMAIN-CONTAINING PROTEIN ACR8"/>
    <property type="match status" value="1"/>
</dbReference>
<name>A0A7J7KZE0_9MAGN</name>